<dbReference type="EMBL" id="WBVM01000001">
    <property type="protein sequence ID" value="KAB2810667.1"/>
    <property type="molecule type" value="Genomic_DNA"/>
</dbReference>
<evidence type="ECO:0000256" key="1">
    <source>
        <dbReference type="ARBA" id="ARBA00022679"/>
    </source>
</evidence>
<dbReference type="Pfam" id="PF00583">
    <property type="entry name" value="Acetyltransf_1"/>
    <property type="match status" value="1"/>
</dbReference>
<proteinExistence type="predicted"/>
<evidence type="ECO:0000313" key="5">
    <source>
        <dbReference type="Proteomes" id="UP000449906"/>
    </source>
</evidence>
<comment type="caution">
    <text evidence="4">The sequence shown here is derived from an EMBL/GenBank/DDBJ whole genome shotgun (WGS) entry which is preliminary data.</text>
</comment>
<dbReference type="InterPro" id="IPR016181">
    <property type="entry name" value="Acyl_CoA_acyltransferase"/>
</dbReference>
<keyword evidence="1 4" id="KW-0808">Transferase</keyword>
<name>A0A7J5DXL9_NOCSI</name>
<gene>
    <name evidence="4" type="ORF">F9L07_01490</name>
</gene>
<organism evidence="4 5">
    <name type="scientific">Nocardioides simplex</name>
    <name type="common">Arthrobacter simplex</name>
    <dbReference type="NCBI Taxonomy" id="2045"/>
    <lineage>
        <taxon>Bacteria</taxon>
        <taxon>Bacillati</taxon>
        <taxon>Actinomycetota</taxon>
        <taxon>Actinomycetes</taxon>
        <taxon>Propionibacteriales</taxon>
        <taxon>Nocardioidaceae</taxon>
        <taxon>Pimelobacter</taxon>
    </lineage>
</organism>
<reference evidence="4 5" key="1">
    <citation type="submission" date="2019-09" db="EMBL/GenBank/DDBJ databases">
        <title>Pimelobacter sp. isolated from Paulinella.</title>
        <authorList>
            <person name="Jeong S.E."/>
        </authorList>
    </citation>
    <scope>NUCLEOTIDE SEQUENCE [LARGE SCALE GENOMIC DNA]</scope>
    <source>
        <strain evidence="4 5">Pch-N</strain>
    </source>
</reference>
<evidence type="ECO:0000256" key="2">
    <source>
        <dbReference type="ARBA" id="ARBA00023315"/>
    </source>
</evidence>
<dbReference type="InterPro" id="IPR000182">
    <property type="entry name" value="GNAT_dom"/>
</dbReference>
<protein>
    <submittedName>
        <fullName evidence="4">GNAT family N-acetyltransferase</fullName>
    </submittedName>
</protein>
<keyword evidence="2" id="KW-0012">Acyltransferase</keyword>
<feature type="domain" description="N-acetyltransferase" evidence="3">
    <location>
        <begin position="13"/>
        <end position="165"/>
    </location>
</feature>
<dbReference type="Gene3D" id="3.40.630.30">
    <property type="match status" value="1"/>
</dbReference>
<dbReference type="GO" id="GO:0016747">
    <property type="term" value="F:acyltransferase activity, transferring groups other than amino-acyl groups"/>
    <property type="evidence" value="ECO:0007669"/>
    <property type="project" value="InterPro"/>
</dbReference>
<dbReference type="PANTHER" id="PTHR43877">
    <property type="entry name" value="AMINOALKYLPHOSPHONATE N-ACETYLTRANSFERASE-RELATED-RELATED"/>
    <property type="match status" value="1"/>
</dbReference>
<sequence>MTPTMSMTPATSATVRPATTADDAFLRALYAAGRAAELDQVVWPPGQREAFVAMQHDLRERLYRAAYPAGEFLVVEVDGRPAGRLCVNRGADEVRVVDIALLPAHQGQGIGGALLRRLLDEAAAAGVPVALQVERDSPARALYERLGFVPVAEDDVRLHLTWRAS</sequence>
<dbReference type="CDD" id="cd04301">
    <property type="entry name" value="NAT_SF"/>
    <property type="match status" value="1"/>
</dbReference>
<dbReference type="SUPFAM" id="SSF55729">
    <property type="entry name" value="Acyl-CoA N-acyltransferases (Nat)"/>
    <property type="match status" value="1"/>
</dbReference>
<dbReference type="AlphaFoldDB" id="A0A7J5DXL9"/>
<evidence type="ECO:0000259" key="3">
    <source>
        <dbReference type="PROSITE" id="PS51186"/>
    </source>
</evidence>
<dbReference type="Proteomes" id="UP000449906">
    <property type="component" value="Unassembled WGS sequence"/>
</dbReference>
<evidence type="ECO:0000313" key="4">
    <source>
        <dbReference type="EMBL" id="KAB2810667.1"/>
    </source>
</evidence>
<dbReference type="PROSITE" id="PS51186">
    <property type="entry name" value="GNAT"/>
    <property type="match status" value="1"/>
</dbReference>
<dbReference type="InterPro" id="IPR050832">
    <property type="entry name" value="Bact_Acetyltransf"/>
</dbReference>
<accession>A0A7J5DXL9</accession>